<accession>A0A1I3CNX7</accession>
<protein>
    <submittedName>
        <fullName evidence="2">Glycosyltransferase involved in cell wall bisynthesis</fullName>
    </submittedName>
</protein>
<gene>
    <name evidence="2" type="ORF">SAMN04487861_10438</name>
</gene>
<evidence type="ECO:0000313" key="3">
    <source>
        <dbReference type="Proteomes" id="UP000183639"/>
    </source>
</evidence>
<keyword evidence="1 2" id="KW-0808">Transferase</keyword>
<dbReference type="OrthoDB" id="267399at2"/>
<dbReference type="Proteomes" id="UP000183639">
    <property type="component" value="Unassembled WGS sequence"/>
</dbReference>
<name>A0A1I3CNX7_SELRU</name>
<evidence type="ECO:0000256" key="1">
    <source>
        <dbReference type="ARBA" id="ARBA00022679"/>
    </source>
</evidence>
<dbReference type="AlphaFoldDB" id="A0A1I3CNX7"/>
<dbReference type="PANTHER" id="PTHR46401:SF2">
    <property type="entry name" value="GLYCOSYLTRANSFERASE WBBK-RELATED"/>
    <property type="match status" value="1"/>
</dbReference>
<dbReference type="PANTHER" id="PTHR46401">
    <property type="entry name" value="GLYCOSYLTRANSFERASE WBBK-RELATED"/>
    <property type="match status" value="1"/>
</dbReference>
<evidence type="ECO:0000313" key="2">
    <source>
        <dbReference type="EMBL" id="SFH76078.1"/>
    </source>
</evidence>
<dbReference type="SUPFAM" id="SSF53756">
    <property type="entry name" value="UDP-Glycosyltransferase/glycogen phosphorylase"/>
    <property type="match status" value="1"/>
</dbReference>
<dbReference type="Gene3D" id="3.40.50.2000">
    <property type="entry name" value="Glycogen Phosphorylase B"/>
    <property type="match status" value="2"/>
</dbReference>
<proteinExistence type="predicted"/>
<dbReference type="CDD" id="cd03801">
    <property type="entry name" value="GT4_PimA-like"/>
    <property type="match status" value="1"/>
</dbReference>
<sequence length="372" mass="43495">MAGKRRGIYSIAPNNGWNDQQLTKNCGIVPYLFHKRYGYRAVMVGTRMQAEYPSLERYIQGVEMDLLPDAEWETECRYLLENYQDMDVLVLHGLFPFYFPILHRYRELRPDGKVYLELDPNSYYEDTLEWTHPAFLRFLQECDVIGASCHRMQKCLGQKWPCVVEYLPNGFYNFDQLDMAVDFEQKEKVILTVGRIGSAQKRNEELLEAFAKVYDKLPDWTVRLVGNVEPNFIQWFEDFCQRYPQIGRQVVMTGPIFEKKQLLAEYKRAKIFALTSVFEGGTPNVVAEALYSGCYMVTSDIDAADDVIDEGRCGKKYERENIAALADILYQVCRDENLMRQGGERALAYAKEEYDFEKIIQHLYWLLFKEVG</sequence>
<dbReference type="Pfam" id="PF13692">
    <property type="entry name" value="Glyco_trans_1_4"/>
    <property type="match status" value="1"/>
</dbReference>
<dbReference type="RefSeq" id="WP_075442341.1">
    <property type="nucleotide sequence ID" value="NZ_FOQK01000004.1"/>
</dbReference>
<reference evidence="2 3" key="1">
    <citation type="submission" date="2016-10" db="EMBL/GenBank/DDBJ databases">
        <authorList>
            <person name="de Groot N.N."/>
        </authorList>
    </citation>
    <scope>NUCLEOTIDE SEQUENCE [LARGE SCALE GENOMIC DNA]</scope>
    <source>
        <strain evidence="2 3">Z108</strain>
    </source>
</reference>
<dbReference type="EMBL" id="FOQK01000004">
    <property type="protein sequence ID" value="SFH76078.1"/>
    <property type="molecule type" value="Genomic_DNA"/>
</dbReference>
<organism evidence="2 3">
    <name type="scientific">Selenomonas ruminantium</name>
    <dbReference type="NCBI Taxonomy" id="971"/>
    <lineage>
        <taxon>Bacteria</taxon>
        <taxon>Bacillati</taxon>
        <taxon>Bacillota</taxon>
        <taxon>Negativicutes</taxon>
        <taxon>Selenomonadales</taxon>
        <taxon>Selenomonadaceae</taxon>
        <taxon>Selenomonas</taxon>
    </lineage>
</organism>
<dbReference type="GO" id="GO:0016757">
    <property type="term" value="F:glycosyltransferase activity"/>
    <property type="evidence" value="ECO:0007669"/>
    <property type="project" value="TreeGrafter"/>
</dbReference>
<dbReference type="GO" id="GO:0009103">
    <property type="term" value="P:lipopolysaccharide biosynthetic process"/>
    <property type="evidence" value="ECO:0007669"/>
    <property type="project" value="TreeGrafter"/>
</dbReference>